<name>A0ABP9YUL1_9FUNG</name>
<protein>
    <submittedName>
        <fullName evidence="1">Uncharacterized protein</fullName>
    </submittedName>
</protein>
<dbReference type="EMBL" id="BAABUK010000007">
    <property type="protein sequence ID" value="GAA5810515.1"/>
    <property type="molecule type" value="Genomic_DNA"/>
</dbReference>
<evidence type="ECO:0000313" key="2">
    <source>
        <dbReference type="Proteomes" id="UP001473302"/>
    </source>
</evidence>
<keyword evidence="2" id="KW-1185">Reference proteome</keyword>
<sequence length="161" mass="19197">MDLRVVEYIEKLYSNISGLRFSRVFKLQSSQDAKREFYDATKSTSNRSLKTKNIDKDLILWASSSMIKLSKSTFIQSAVDLYCIQDEVEFTNEQLAENQKTREEDVEENYEEATEENLDDDFRMKFERSFNKMKAEEKWHLSNDKCVEDVTFFRHSIQQRK</sequence>
<reference evidence="1 2" key="1">
    <citation type="submission" date="2024-04" db="EMBL/GenBank/DDBJ databases">
        <title>genome sequences of Mucor flavus KT1a and Helicostylum pulchrum KT1b strains isolated from the surface of a dry-aged beef.</title>
        <authorList>
            <person name="Toyotome T."/>
            <person name="Hosono M."/>
            <person name="Torimaru M."/>
            <person name="Fukuda K."/>
            <person name="Mikami N."/>
        </authorList>
    </citation>
    <scope>NUCLEOTIDE SEQUENCE [LARGE SCALE GENOMIC DNA]</scope>
    <source>
        <strain evidence="1 2">KT1a</strain>
    </source>
</reference>
<dbReference type="Proteomes" id="UP001473302">
    <property type="component" value="Unassembled WGS sequence"/>
</dbReference>
<comment type="caution">
    <text evidence="1">The sequence shown here is derived from an EMBL/GenBank/DDBJ whole genome shotgun (WGS) entry which is preliminary data.</text>
</comment>
<evidence type="ECO:0000313" key="1">
    <source>
        <dbReference type="EMBL" id="GAA5810515.1"/>
    </source>
</evidence>
<proteinExistence type="predicted"/>
<organism evidence="1 2">
    <name type="scientific">Mucor flavus</name>
    <dbReference type="NCBI Taxonomy" id="439312"/>
    <lineage>
        <taxon>Eukaryota</taxon>
        <taxon>Fungi</taxon>
        <taxon>Fungi incertae sedis</taxon>
        <taxon>Mucoromycota</taxon>
        <taxon>Mucoromycotina</taxon>
        <taxon>Mucoromycetes</taxon>
        <taxon>Mucorales</taxon>
        <taxon>Mucorineae</taxon>
        <taxon>Mucoraceae</taxon>
        <taxon>Mucor</taxon>
    </lineage>
</organism>
<gene>
    <name evidence="1" type="ORF">MFLAVUS_003938</name>
</gene>
<accession>A0ABP9YUL1</accession>